<dbReference type="EMBL" id="CP003321">
    <property type="protein sequence ID" value="AFL67060.1"/>
    <property type="molecule type" value="Genomic_DNA"/>
</dbReference>
<gene>
    <name evidence="1" type="ORF">Desfe_1190</name>
</gene>
<evidence type="ECO:0000313" key="1">
    <source>
        <dbReference type="EMBL" id="AFL67060.1"/>
    </source>
</evidence>
<accession>I3XSY6</accession>
<organism evidence="1 2">
    <name type="scientific">Desulfurococcus amylolyticus DSM 16532</name>
    <dbReference type="NCBI Taxonomy" id="768672"/>
    <lineage>
        <taxon>Archaea</taxon>
        <taxon>Thermoproteota</taxon>
        <taxon>Thermoprotei</taxon>
        <taxon>Desulfurococcales</taxon>
        <taxon>Desulfurococcaceae</taxon>
        <taxon>Desulfurococcus</taxon>
    </lineage>
</organism>
<evidence type="ECO:0000313" key="2">
    <source>
        <dbReference type="Proteomes" id="UP000006175"/>
    </source>
</evidence>
<dbReference type="RefSeq" id="WP_014767956.1">
    <property type="nucleotide sequence ID" value="NC_018001.1"/>
</dbReference>
<dbReference type="KEGG" id="dfd:Desfe_1190"/>
<dbReference type="OrthoDB" id="4111at2157"/>
<keyword evidence="1" id="KW-0251">Elongation factor</keyword>
<dbReference type="AlphaFoldDB" id="I3XSY6"/>
<keyword evidence="2" id="KW-1185">Reference proteome</keyword>
<dbReference type="GeneID" id="13061582"/>
<dbReference type="eggNOG" id="arCOG01761">
    <property type="taxonomic scope" value="Archaea"/>
</dbReference>
<protein>
    <submittedName>
        <fullName evidence="1">Putative transcription elongation factor, NusA</fullName>
    </submittedName>
</protein>
<dbReference type="Proteomes" id="UP000006175">
    <property type="component" value="Chromosome"/>
</dbReference>
<dbReference type="HOGENOM" id="CLU_132460_1_0_2"/>
<sequence length="165" mass="18909">MKYPLDRICVKSGVLCASCQRKVESGTVSEDEIPVMRILMDLEEELKFLKKGEYVRSFRISNQVIVMLRNGFEPGEISELERELSQKLGDRVKVVIETGDVKRLIEQLIAPASLIGVNQVWLPSGSEMLNVRVSRRDRRILGRNKEEYEKLLSSLLGVETRIIFE</sequence>
<reference evidence="1 2" key="1">
    <citation type="journal article" date="2012" name="J. Bacteriol.">
        <title>Complete Genome Sequence of Desulfurococcus fermentans, a Hyperthermophilic Cellulolytic Crenarchaeon Isolated from a Freshwater Hot Spring in Kamchatka, Russia.</title>
        <authorList>
            <person name="Susanti D."/>
            <person name="Johnson E.F."/>
            <person name="Rodriguez J.R."/>
            <person name="Anderson I."/>
            <person name="Perevalova A.A."/>
            <person name="Kyrpides N."/>
            <person name="Lucas S."/>
            <person name="Han J."/>
            <person name="Lapidus A."/>
            <person name="Cheng J.F."/>
            <person name="Goodwin L."/>
            <person name="Pitluck S."/>
            <person name="Mavrommatis K."/>
            <person name="Peters L."/>
            <person name="Land M.L."/>
            <person name="Hauser L."/>
            <person name="Gopalan V."/>
            <person name="Chan P.P."/>
            <person name="Lowe T.M."/>
            <person name="Atomi H."/>
            <person name="Bonch-Osmolovskaya E.A."/>
            <person name="Woyke T."/>
            <person name="Mukhopadhyay B."/>
        </authorList>
    </citation>
    <scope>NUCLEOTIDE SEQUENCE [LARGE SCALE GENOMIC DNA]</scope>
    <source>
        <strain evidence="1 2">DSM 16532</strain>
    </source>
</reference>
<dbReference type="GO" id="GO:0003746">
    <property type="term" value="F:translation elongation factor activity"/>
    <property type="evidence" value="ECO:0007669"/>
    <property type="project" value="UniProtKB-KW"/>
</dbReference>
<proteinExistence type="predicted"/>
<name>I3XSY6_DESAM</name>
<keyword evidence="1" id="KW-0648">Protein biosynthesis</keyword>